<evidence type="ECO:0000259" key="2">
    <source>
        <dbReference type="Pfam" id="PF02625"/>
    </source>
</evidence>
<dbReference type="PANTHER" id="PTHR30388:SF6">
    <property type="entry name" value="XANTHINE DEHYDROGENASE SUBUNIT A-RELATED"/>
    <property type="match status" value="1"/>
</dbReference>
<dbReference type="InterPro" id="IPR003777">
    <property type="entry name" value="XdhC_CoxI"/>
</dbReference>
<dbReference type="AlphaFoldDB" id="A0ABD5UB57"/>
<reference evidence="4 5" key="1">
    <citation type="journal article" date="2019" name="Int. J. Syst. Evol. Microbiol.">
        <title>The Global Catalogue of Microorganisms (GCM) 10K type strain sequencing project: providing services to taxonomists for standard genome sequencing and annotation.</title>
        <authorList>
            <consortium name="The Broad Institute Genomics Platform"/>
            <consortium name="The Broad Institute Genome Sequencing Center for Infectious Disease"/>
            <person name="Wu L."/>
            <person name="Ma J."/>
        </authorList>
    </citation>
    <scope>NUCLEOTIDE SEQUENCE [LARGE SCALE GENOMIC DNA]</scope>
    <source>
        <strain evidence="4 5">PSRA2</strain>
    </source>
</reference>
<dbReference type="InterPro" id="IPR027051">
    <property type="entry name" value="XdhC_Rossmann_dom"/>
</dbReference>
<feature type="region of interest" description="Disordered" evidence="1">
    <location>
        <begin position="344"/>
        <end position="364"/>
    </location>
</feature>
<dbReference type="Gene3D" id="3.40.50.720">
    <property type="entry name" value="NAD(P)-binding Rossmann-like Domain"/>
    <property type="match status" value="1"/>
</dbReference>
<dbReference type="Proteomes" id="UP001596406">
    <property type="component" value="Unassembled WGS sequence"/>
</dbReference>
<accession>A0ABD5UB57</accession>
<name>A0ABD5UB57_9EURY</name>
<keyword evidence="5" id="KW-1185">Reference proteome</keyword>
<evidence type="ECO:0000313" key="5">
    <source>
        <dbReference type="Proteomes" id="UP001596406"/>
    </source>
</evidence>
<protein>
    <submittedName>
        <fullName evidence="4">XdhC family protein</fullName>
    </submittedName>
</protein>
<comment type="caution">
    <text evidence="4">The sequence shown here is derived from an EMBL/GenBank/DDBJ whole genome shotgun (WGS) entry which is preliminary data.</text>
</comment>
<dbReference type="EMBL" id="JBHSXM010000002">
    <property type="protein sequence ID" value="MFC6837787.1"/>
    <property type="molecule type" value="Genomic_DNA"/>
</dbReference>
<proteinExistence type="predicted"/>
<evidence type="ECO:0000256" key="1">
    <source>
        <dbReference type="SAM" id="MobiDB-lite"/>
    </source>
</evidence>
<gene>
    <name evidence="4" type="ORF">ACFQHK_14935</name>
</gene>
<feature type="domain" description="XdhC Rossmann" evidence="3">
    <location>
        <begin position="196"/>
        <end position="336"/>
    </location>
</feature>
<evidence type="ECO:0000259" key="3">
    <source>
        <dbReference type="Pfam" id="PF13478"/>
    </source>
</evidence>
<feature type="domain" description="XdhC- CoxI" evidence="2">
    <location>
        <begin position="12"/>
        <end position="71"/>
    </location>
</feature>
<sequence length="364" mass="37862">MRRDLECDADSVVVTVADVEGTAYRRPGAKMLVRGDGTSVGAVTAGCLEDSVTALSMEVLDAGGPRLVTFDLMEEDEDAWGLGLGCNGVIDVLLEPLDASWRGPLDELDAGGSATVLTVVDSTAPNVPVGARVYTDGSSRPREVAERDSIPGSVVESVASVVSARHGRGGATTVEVGTERGTVTVLVDGLVPVSTLLLSGSQPDVHPVARVASAAGFEVAVHSPRGARGPEDFPHADRVETGHPSTVGASVEVPEHTYAVVMTHNLVDDRIAVEALLTETAVPYVGVMGPRDRFERLRDRSDVVAGADPDRIATPVGLDLGGGEPMEIALSIVSEVLAVSNGREGGRLRDDEGPIHTRVGSERS</sequence>
<dbReference type="Pfam" id="PF13478">
    <property type="entry name" value="XdhC_C"/>
    <property type="match status" value="1"/>
</dbReference>
<dbReference type="InterPro" id="IPR052698">
    <property type="entry name" value="MoCofactor_Util/Proc"/>
</dbReference>
<organism evidence="4 5">
    <name type="scientific">Halomarina ordinaria</name>
    <dbReference type="NCBI Taxonomy" id="3033939"/>
    <lineage>
        <taxon>Archaea</taxon>
        <taxon>Methanobacteriati</taxon>
        <taxon>Methanobacteriota</taxon>
        <taxon>Stenosarchaea group</taxon>
        <taxon>Halobacteria</taxon>
        <taxon>Halobacteriales</taxon>
        <taxon>Natronomonadaceae</taxon>
        <taxon>Halomarina</taxon>
    </lineage>
</organism>
<dbReference type="RefSeq" id="WP_304449502.1">
    <property type="nucleotide sequence ID" value="NZ_JARRAH010000002.1"/>
</dbReference>
<dbReference type="PANTHER" id="PTHR30388">
    <property type="entry name" value="ALDEHYDE OXIDOREDUCTASE MOLYBDENUM COFACTOR ASSEMBLY PROTEIN"/>
    <property type="match status" value="1"/>
</dbReference>
<dbReference type="Pfam" id="PF02625">
    <property type="entry name" value="XdhC_CoxI"/>
    <property type="match status" value="1"/>
</dbReference>
<evidence type="ECO:0000313" key="4">
    <source>
        <dbReference type="EMBL" id="MFC6837787.1"/>
    </source>
</evidence>